<dbReference type="SUPFAM" id="SSF56219">
    <property type="entry name" value="DNase I-like"/>
    <property type="match status" value="1"/>
</dbReference>
<dbReference type="AlphaFoldDB" id="A0A9R1VX76"/>
<dbReference type="Proteomes" id="UP000235145">
    <property type="component" value="Unassembled WGS sequence"/>
</dbReference>
<dbReference type="PANTHER" id="PTHR33710:SF64">
    <property type="entry name" value="ENDONUCLEASE_EXONUCLEASE_PHOSPHATASE DOMAIN-CONTAINING PROTEIN"/>
    <property type="match status" value="1"/>
</dbReference>
<name>A0A9R1VX76_LACSA</name>
<dbReference type="Gene3D" id="3.60.10.10">
    <property type="entry name" value="Endonuclease/exonuclease/phosphatase"/>
    <property type="match status" value="1"/>
</dbReference>
<dbReference type="InterPro" id="IPR036691">
    <property type="entry name" value="Endo/exonu/phosph_ase_sf"/>
</dbReference>
<comment type="caution">
    <text evidence="1">The sequence shown here is derived from an EMBL/GenBank/DDBJ whole genome shotgun (WGS) entry which is preliminary data.</text>
</comment>
<accession>A0A9R1VX76</accession>
<protein>
    <recommendedName>
        <fullName evidence="3">Endonuclease/exonuclease/phosphatase domain-containing protein</fullName>
    </recommendedName>
</protein>
<evidence type="ECO:0000313" key="2">
    <source>
        <dbReference type="Proteomes" id="UP000235145"/>
    </source>
</evidence>
<gene>
    <name evidence="1" type="ORF">LSAT_V11C400220700</name>
</gene>
<sequence>MTINIKVVGSSAKMEWIQRLERACGCKWSIRWSFLYMEPKYFFKKNQVFKNQHFLIIMGSLQGVEVDVIVANVYPPQCQALKNSLWTSLLSLINTLDGIWILMGDFNDVRVPKDRMNSQFCELGARKFNEFISMGGRKYTYMTDGGEKLSKIDRILVGPKFMGKWPNASLISLPRELSDHCPLVLLTLICDFGPSPFRFFNNWLMDPNFGDVVREAAASFQFNGPPDKLLSCKLWKINNAIKHWEIKKMEK</sequence>
<evidence type="ECO:0008006" key="3">
    <source>
        <dbReference type="Google" id="ProtNLM"/>
    </source>
</evidence>
<evidence type="ECO:0000313" key="1">
    <source>
        <dbReference type="EMBL" id="KAJ0212592.1"/>
    </source>
</evidence>
<proteinExistence type="predicted"/>
<keyword evidence="2" id="KW-1185">Reference proteome</keyword>
<organism evidence="1 2">
    <name type="scientific">Lactuca sativa</name>
    <name type="common">Garden lettuce</name>
    <dbReference type="NCBI Taxonomy" id="4236"/>
    <lineage>
        <taxon>Eukaryota</taxon>
        <taxon>Viridiplantae</taxon>
        <taxon>Streptophyta</taxon>
        <taxon>Embryophyta</taxon>
        <taxon>Tracheophyta</taxon>
        <taxon>Spermatophyta</taxon>
        <taxon>Magnoliopsida</taxon>
        <taxon>eudicotyledons</taxon>
        <taxon>Gunneridae</taxon>
        <taxon>Pentapetalae</taxon>
        <taxon>asterids</taxon>
        <taxon>campanulids</taxon>
        <taxon>Asterales</taxon>
        <taxon>Asteraceae</taxon>
        <taxon>Cichorioideae</taxon>
        <taxon>Cichorieae</taxon>
        <taxon>Lactucinae</taxon>
        <taxon>Lactuca</taxon>
    </lineage>
</organism>
<dbReference type="EMBL" id="NBSK02000004">
    <property type="protein sequence ID" value="KAJ0212592.1"/>
    <property type="molecule type" value="Genomic_DNA"/>
</dbReference>
<dbReference type="PANTHER" id="PTHR33710">
    <property type="entry name" value="BNAC02G09200D PROTEIN"/>
    <property type="match status" value="1"/>
</dbReference>
<reference evidence="1 2" key="1">
    <citation type="journal article" date="2017" name="Nat. Commun.">
        <title>Genome assembly with in vitro proximity ligation data and whole-genome triplication in lettuce.</title>
        <authorList>
            <person name="Reyes-Chin-Wo S."/>
            <person name="Wang Z."/>
            <person name="Yang X."/>
            <person name="Kozik A."/>
            <person name="Arikit S."/>
            <person name="Song C."/>
            <person name="Xia L."/>
            <person name="Froenicke L."/>
            <person name="Lavelle D.O."/>
            <person name="Truco M.J."/>
            <person name="Xia R."/>
            <person name="Zhu S."/>
            <person name="Xu C."/>
            <person name="Xu H."/>
            <person name="Xu X."/>
            <person name="Cox K."/>
            <person name="Korf I."/>
            <person name="Meyers B.C."/>
            <person name="Michelmore R.W."/>
        </authorList>
    </citation>
    <scope>NUCLEOTIDE SEQUENCE [LARGE SCALE GENOMIC DNA]</scope>
    <source>
        <strain evidence="2">cv. Salinas</strain>
        <tissue evidence="1">Seedlings</tissue>
    </source>
</reference>